<dbReference type="AlphaFoldDB" id="K1X4I1"/>
<dbReference type="eggNOG" id="ENOG502SNTP">
    <property type="taxonomic scope" value="Eukaryota"/>
</dbReference>
<evidence type="ECO:0000256" key="3">
    <source>
        <dbReference type="ARBA" id="ARBA00022723"/>
    </source>
</evidence>
<feature type="region of interest" description="Disordered" evidence="13">
    <location>
        <begin position="1"/>
        <end position="22"/>
    </location>
</feature>
<keyword evidence="6 12" id="KW-0862">Zinc</keyword>
<evidence type="ECO:0000256" key="6">
    <source>
        <dbReference type="ARBA" id="ARBA00022833"/>
    </source>
</evidence>
<dbReference type="PROSITE" id="PS51479">
    <property type="entry name" value="ZF_RTR1"/>
    <property type="match status" value="1"/>
</dbReference>
<protein>
    <recommendedName>
        <fullName evidence="12">RNA polymerase II subunit B1 CTD phosphatase RPAP2 homolog</fullName>
        <ecNumber evidence="12">3.1.3.16</ecNumber>
    </recommendedName>
</protein>
<gene>
    <name evidence="15" type="ORF">MBM_02033</name>
</gene>
<evidence type="ECO:0000256" key="9">
    <source>
        <dbReference type="ARBA" id="ARBA00047761"/>
    </source>
</evidence>
<dbReference type="GO" id="GO:0005634">
    <property type="term" value="C:nucleus"/>
    <property type="evidence" value="ECO:0007669"/>
    <property type="project" value="UniProtKB-SubCell"/>
</dbReference>
<reference evidence="15 16" key="1">
    <citation type="journal article" date="2012" name="BMC Genomics">
        <title>Sequencing the genome of Marssonina brunnea reveals fungus-poplar co-evolution.</title>
        <authorList>
            <person name="Zhu S."/>
            <person name="Cao Y.-Z."/>
            <person name="Jiang C."/>
            <person name="Tan B.-Y."/>
            <person name="Wang Z."/>
            <person name="Feng S."/>
            <person name="Zhang L."/>
            <person name="Su X.-H."/>
            <person name="Brejova B."/>
            <person name="Vinar T."/>
            <person name="Xu M."/>
            <person name="Wang M.-X."/>
            <person name="Zhang S.-G."/>
            <person name="Huang M.-R."/>
            <person name="Wu R."/>
            <person name="Zhou Y."/>
        </authorList>
    </citation>
    <scope>NUCLEOTIDE SEQUENCE [LARGE SCALE GENOMIC DNA]</scope>
    <source>
        <strain evidence="15 16">MB_m1</strain>
    </source>
</reference>
<keyword evidence="8 12" id="KW-0539">Nucleus</keyword>
<evidence type="ECO:0000256" key="11">
    <source>
        <dbReference type="PROSITE-ProRule" id="PRU00812"/>
    </source>
</evidence>
<comment type="similarity">
    <text evidence="2 11 12">Belongs to the RPAP2 family.</text>
</comment>
<dbReference type="InParanoid" id="K1X4I1"/>
<comment type="function">
    <text evidence="12">Putative RNA polymerase II subunit B1 C-terminal domain (CTD) phosphatase involved in RNA polymerase II transcription regulation.</text>
</comment>
<dbReference type="InterPro" id="IPR038534">
    <property type="entry name" value="Rtr1/RPAP2_sf"/>
</dbReference>
<keyword evidence="16" id="KW-1185">Reference proteome</keyword>
<dbReference type="GO" id="GO:0008420">
    <property type="term" value="F:RNA polymerase II CTD heptapeptide repeat phosphatase activity"/>
    <property type="evidence" value="ECO:0007669"/>
    <property type="project" value="UniProtKB-UniRule"/>
</dbReference>
<keyword evidence="4 12" id="KW-0863">Zinc-finger</keyword>
<evidence type="ECO:0000259" key="14">
    <source>
        <dbReference type="PROSITE" id="PS51479"/>
    </source>
</evidence>
<dbReference type="GO" id="GO:0008270">
    <property type="term" value="F:zinc ion binding"/>
    <property type="evidence" value="ECO:0007669"/>
    <property type="project" value="UniProtKB-KW"/>
</dbReference>
<proteinExistence type="inferred from homology"/>
<dbReference type="InterPro" id="IPR007308">
    <property type="entry name" value="Rtr1/RPAP2_dom"/>
</dbReference>
<comment type="catalytic activity">
    <reaction evidence="10 12">
        <text>O-phospho-L-threonyl-[protein] + H2O = L-threonyl-[protein] + phosphate</text>
        <dbReference type="Rhea" id="RHEA:47004"/>
        <dbReference type="Rhea" id="RHEA-COMP:11060"/>
        <dbReference type="Rhea" id="RHEA-COMP:11605"/>
        <dbReference type="ChEBI" id="CHEBI:15377"/>
        <dbReference type="ChEBI" id="CHEBI:30013"/>
        <dbReference type="ChEBI" id="CHEBI:43474"/>
        <dbReference type="ChEBI" id="CHEBI:61977"/>
        <dbReference type="EC" id="3.1.3.16"/>
    </reaction>
</comment>
<evidence type="ECO:0000256" key="7">
    <source>
        <dbReference type="ARBA" id="ARBA00022912"/>
    </source>
</evidence>
<dbReference type="InterPro" id="IPR039693">
    <property type="entry name" value="Rtr1/RPAP2"/>
</dbReference>
<evidence type="ECO:0000313" key="15">
    <source>
        <dbReference type="EMBL" id="EKD20081.1"/>
    </source>
</evidence>
<accession>K1X4I1</accession>
<dbReference type="OrthoDB" id="2590500at2759"/>
<dbReference type="PANTHER" id="PTHR14732:SF0">
    <property type="entry name" value="RNA POLYMERASE II SUBUNIT B1 CTD PHOSPHATASE RPAP2-RELATED"/>
    <property type="match status" value="1"/>
</dbReference>
<evidence type="ECO:0000256" key="5">
    <source>
        <dbReference type="ARBA" id="ARBA00022801"/>
    </source>
</evidence>
<keyword evidence="5 12" id="KW-0378">Hydrolase</keyword>
<evidence type="ECO:0000256" key="10">
    <source>
        <dbReference type="ARBA" id="ARBA00048336"/>
    </source>
</evidence>
<evidence type="ECO:0000256" key="8">
    <source>
        <dbReference type="ARBA" id="ARBA00023242"/>
    </source>
</evidence>
<dbReference type="GeneID" id="18757968"/>
<keyword evidence="7 12" id="KW-0904">Protein phosphatase</keyword>
<dbReference type="Gene3D" id="1.25.40.820">
    <property type="match status" value="1"/>
</dbReference>
<name>K1X4I1_MARBU</name>
<dbReference type="OMA" id="IQAQKDT"/>
<evidence type="ECO:0000256" key="12">
    <source>
        <dbReference type="RuleBase" id="RU367080"/>
    </source>
</evidence>
<comment type="subcellular location">
    <subcellularLocation>
        <location evidence="1 12">Nucleus</location>
    </subcellularLocation>
</comment>
<dbReference type="HOGENOM" id="CLU_049331_1_0_1"/>
<dbReference type="EC" id="3.1.3.16" evidence="12"/>
<evidence type="ECO:0000256" key="2">
    <source>
        <dbReference type="ARBA" id="ARBA00005676"/>
    </source>
</evidence>
<evidence type="ECO:0000256" key="1">
    <source>
        <dbReference type="ARBA" id="ARBA00004123"/>
    </source>
</evidence>
<dbReference type="RefSeq" id="XP_007289922.1">
    <property type="nucleotide sequence ID" value="XM_007289860.1"/>
</dbReference>
<evidence type="ECO:0000256" key="13">
    <source>
        <dbReference type="SAM" id="MobiDB-lite"/>
    </source>
</evidence>
<dbReference type="KEGG" id="mbe:MBM_02033"/>
<evidence type="ECO:0000256" key="4">
    <source>
        <dbReference type="ARBA" id="ARBA00022771"/>
    </source>
</evidence>
<dbReference type="GO" id="GO:0043175">
    <property type="term" value="F:RNA polymerase core enzyme binding"/>
    <property type="evidence" value="ECO:0007669"/>
    <property type="project" value="UniProtKB-UniRule"/>
</dbReference>
<comment type="catalytic activity">
    <reaction evidence="9 12">
        <text>O-phospho-L-seryl-[protein] + H2O = L-seryl-[protein] + phosphate</text>
        <dbReference type="Rhea" id="RHEA:20629"/>
        <dbReference type="Rhea" id="RHEA-COMP:9863"/>
        <dbReference type="Rhea" id="RHEA-COMP:11604"/>
        <dbReference type="ChEBI" id="CHEBI:15377"/>
        <dbReference type="ChEBI" id="CHEBI:29999"/>
        <dbReference type="ChEBI" id="CHEBI:43474"/>
        <dbReference type="ChEBI" id="CHEBI:83421"/>
        <dbReference type="EC" id="3.1.3.16"/>
    </reaction>
</comment>
<organism evidence="15 16">
    <name type="scientific">Marssonina brunnea f. sp. multigermtubi (strain MB_m1)</name>
    <name type="common">Marssonina leaf spot fungus</name>
    <dbReference type="NCBI Taxonomy" id="1072389"/>
    <lineage>
        <taxon>Eukaryota</taxon>
        <taxon>Fungi</taxon>
        <taxon>Dikarya</taxon>
        <taxon>Ascomycota</taxon>
        <taxon>Pezizomycotina</taxon>
        <taxon>Leotiomycetes</taxon>
        <taxon>Helotiales</taxon>
        <taxon>Drepanopezizaceae</taxon>
        <taxon>Drepanopeziza</taxon>
    </lineage>
</organism>
<feature type="domain" description="RTR1-type" evidence="14">
    <location>
        <begin position="85"/>
        <end position="178"/>
    </location>
</feature>
<dbReference type="Proteomes" id="UP000006753">
    <property type="component" value="Unassembled WGS sequence"/>
</dbReference>
<sequence length="319" mass="35684">MTTAHPPKSILKKYPSSSSSDKYKTIQERNLEVALYHANLIQRRKDIELEILLALESLIDYPLSPPTIPSPASRPSPSDIATFRSHLTHFTPSDYDALIHERNINQKCGYALCPQPLARDAVGGEFRILGIGGRAKDFRVVKREALERWCAEGKGESCKRRAMWVRVQLEECPAWERGERGGGIGSEIELLDEGRREEEAAEDVLMEGMGRMKIEGGGSKVEEKEKERRELALERGEKGLGMGAQKGLVEVNVLEKEVSGRMVSAPCLADEELSGRLEHLALEGYTSRFEGQQRRMVEMARGGEEMDADADGPDTDWKF</sequence>
<feature type="compositionally biased region" description="Low complexity" evidence="13">
    <location>
        <begin position="1"/>
        <end position="20"/>
    </location>
</feature>
<dbReference type="Pfam" id="PF04181">
    <property type="entry name" value="RPAP2_Rtr1"/>
    <property type="match status" value="1"/>
</dbReference>
<dbReference type="GO" id="GO:0005737">
    <property type="term" value="C:cytoplasm"/>
    <property type="evidence" value="ECO:0007669"/>
    <property type="project" value="TreeGrafter"/>
</dbReference>
<evidence type="ECO:0000313" key="16">
    <source>
        <dbReference type="Proteomes" id="UP000006753"/>
    </source>
</evidence>
<dbReference type="PANTHER" id="PTHR14732">
    <property type="entry name" value="RNA POLYMERASE II SUBUNIT B1 CTD PHOSPHATASE RPAP2-RELATED"/>
    <property type="match status" value="1"/>
</dbReference>
<keyword evidence="3 12" id="KW-0479">Metal-binding</keyword>
<dbReference type="EMBL" id="JH921430">
    <property type="protein sequence ID" value="EKD20081.1"/>
    <property type="molecule type" value="Genomic_DNA"/>
</dbReference>